<dbReference type="GO" id="GO:0005634">
    <property type="term" value="C:nucleus"/>
    <property type="evidence" value="ECO:0007669"/>
    <property type="project" value="UniProtKB-ARBA"/>
</dbReference>
<keyword evidence="3" id="KW-0963">Cytoplasm</keyword>
<evidence type="ECO:0000313" key="8">
    <source>
        <dbReference type="EMBL" id="KAF2154092.1"/>
    </source>
</evidence>
<dbReference type="GO" id="GO:0006606">
    <property type="term" value="P:protein import into nucleus"/>
    <property type="evidence" value="ECO:0007669"/>
    <property type="project" value="InterPro"/>
</dbReference>
<dbReference type="InterPro" id="IPR011989">
    <property type="entry name" value="ARM-like"/>
</dbReference>
<comment type="caution">
    <text evidence="8">The sequence shown here is derived from an EMBL/GenBank/DDBJ whole genome shotgun (WGS) entry which is preliminary data.</text>
</comment>
<evidence type="ECO:0000313" key="9">
    <source>
        <dbReference type="Proteomes" id="UP000799439"/>
    </source>
</evidence>
<evidence type="ECO:0000256" key="4">
    <source>
        <dbReference type="ARBA" id="ARBA00022737"/>
    </source>
</evidence>
<keyword evidence="5" id="KW-0653">Protein transport</keyword>
<protein>
    <submittedName>
        <fullName evidence="8">ARM repeat-containing protein</fullName>
    </submittedName>
</protein>
<keyword evidence="4" id="KW-0677">Repeat</keyword>
<gene>
    <name evidence="8" type="ORF">K461DRAFT_224326</name>
</gene>
<feature type="domain" description="Importin N-terminal" evidence="7">
    <location>
        <begin position="32"/>
        <end position="107"/>
    </location>
</feature>
<feature type="compositionally biased region" description="Acidic residues" evidence="6">
    <location>
        <begin position="377"/>
        <end position="397"/>
    </location>
</feature>
<name>A0A9P4MIA9_9PEZI</name>
<dbReference type="SUPFAM" id="SSF48371">
    <property type="entry name" value="ARM repeat"/>
    <property type="match status" value="1"/>
</dbReference>
<dbReference type="Proteomes" id="UP000799439">
    <property type="component" value="Unassembled WGS sequence"/>
</dbReference>
<accession>A0A9P4MIA9</accession>
<sequence length="929" mass="103542">MSWTPDSAALGQLAQLFAATLNPRDKNKQKSAELTIKQIQNNPDFNNYLTYLVVSPSPVQDLSDQERVTARSAAGLALKNRIRASWPSIPDASKEYIKSHILEGLKDTVPTIRSHTGIVITEIVRQAGILAWTQVLTDLIALIDNADGSASAQTQDGAMGALLKICEDNKKALNKSYHGERPMDALIPKLIDFTDSSNSEVRWQALATIHSFMVDNPPEAIQVNAERILHCLTQRASDESDEVRRYVCRLFTSLTALMPQLMLPHFDNIVDYIIQQQRSDPNSDVALDAAEFFFENSEVSELHDSFGKVLQKIIPVLLESMRYGEEAQERLEAEAEEDAEAEDREQDMKPQFATSKTDKGAATNKTEKSAPGNGYAYEDDDSDGEIDEDDDELDPEDEWNLRKCSAASLDYFASQYQSRVFDITLPYLKENLNHSKWPNREAAVLTLGAISTGCMDVVMPSLPELVPYLISLLSDSAPVVRQITCWTLGRYSSWGANLDEAGKKKFFEPIMEGLLNHMLDKNKKVQKAAISAFASLEDGAKENLIPYGPTIAQQFSKCFERFKDQNIYLLYDCVQTLAESLGSEMGNPDMINTLMPAVIQRWHLVADQSREMFPLLECLAYLASNMGPAFAPFAEPLFSRCVKIIQSNLEESSATAHLPLYEQPDKDFLVTSLDLLSAIIQALEPQQSEALVKTSNPNVFEILSYCMRDSNNDVRQSAYALLGDCAIYVFGQLRPWLDPLVKILLMQLDLDLANTTTERETVHRVINNACWSGGEIAMRAGDSLSPYLDQLLEKLGVILFRQKVPQSLQENAAIAIGRMGTTNAQRLAPHLSTLAPTFLNVMQKVALTDEKQHALQGFTNMVAINPQGLEQCLPIYLAEVGNMIMHGFPAPDGFQEVLAKYQSLIPDFPAFLKHLPHAQLQALQQTFNI</sequence>
<keyword evidence="9" id="KW-1185">Reference proteome</keyword>
<evidence type="ECO:0000259" key="7">
    <source>
        <dbReference type="PROSITE" id="PS50166"/>
    </source>
</evidence>
<evidence type="ECO:0000256" key="5">
    <source>
        <dbReference type="ARBA" id="ARBA00022927"/>
    </source>
</evidence>
<dbReference type="InterPro" id="IPR016024">
    <property type="entry name" value="ARM-type_fold"/>
</dbReference>
<comment type="subcellular location">
    <subcellularLocation>
        <location evidence="1">Cytoplasm</location>
    </subcellularLocation>
</comment>
<organism evidence="8 9">
    <name type="scientific">Myriangium duriaei CBS 260.36</name>
    <dbReference type="NCBI Taxonomy" id="1168546"/>
    <lineage>
        <taxon>Eukaryota</taxon>
        <taxon>Fungi</taxon>
        <taxon>Dikarya</taxon>
        <taxon>Ascomycota</taxon>
        <taxon>Pezizomycotina</taxon>
        <taxon>Dothideomycetes</taxon>
        <taxon>Dothideomycetidae</taxon>
        <taxon>Myriangiales</taxon>
        <taxon>Myriangiaceae</taxon>
        <taxon>Myriangium</taxon>
    </lineage>
</organism>
<dbReference type="GO" id="GO:0031267">
    <property type="term" value="F:small GTPase binding"/>
    <property type="evidence" value="ECO:0007669"/>
    <property type="project" value="InterPro"/>
</dbReference>
<keyword evidence="2" id="KW-0813">Transport</keyword>
<feature type="region of interest" description="Disordered" evidence="6">
    <location>
        <begin position="328"/>
        <end position="397"/>
    </location>
</feature>
<dbReference type="Pfam" id="PF13513">
    <property type="entry name" value="HEAT_EZ"/>
    <property type="match status" value="1"/>
</dbReference>
<dbReference type="OrthoDB" id="951172at2759"/>
<evidence type="ECO:0000256" key="2">
    <source>
        <dbReference type="ARBA" id="ARBA00022448"/>
    </source>
</evidence>
<proteinExistence type="predicted"/>
<dbReference type="AlphaFoldDB" id="A0A9P4MIA9"/>
<dbReference type="Pfam" id="PF03810">
    <property type="entry name" value="IBN_N"/>
    <property type="match status" value="1"/>
</dbReference>
<dbReference type="GO" id="GO:0005737">
    <property type="term" value="C:cytoplasm"/>
    <property type="evidence" value="ECO:0007669"/>
    <property type="project" value="UniProtKB-SubCell"/>
</dbReference>
<feature type="compositionally biased region" description="Acidic residues" evidence="6">
    <location>
        <begin position="334"/>
        <end position="345"/>
    </location>
</feature>
<dbReference type="EMBL" id="ML996084">
    <property type="protein sequence ID" value="KAF2154092.1"/>
    <property type="molecule type" value="Genomic_DNA"/>
</dbReference>
<evidence type="ECO:0000256" key="1">
    <source>
        <dbReference type="ARBA" id="ARBA00004496"/>
    </source>
</evidence>
<dbReference type="InterPro" id="IPR001494">
    <property type="entry name" value="Importin-beta_N"/>
</dbReference>
<dbReference type="InterPro" id="IPR040122">
    <property type="entry name" value="Importin_beta"/>
</dbReference>
<evidence type="ECO:0000256" key="3">
    <source>
        <dbReference type="ARBA" id="ARBA00022490"/>
    </source>
</evidence>
<dbReference type="PANTHER" id="PTHR10527">
    <property type="entry name" value="IMPORTIN BETA"/>
    <property type="match status" value="1"/>
</dbReference>
<dbReference type="PROSITE" id="PS50166">
    <property type="entry name" value="IMPORTIN_B_NT"/>
    <property type="match status" value="1"/>
</dbReference>
<dbReference type="SMART" id="SM00913">
    <property type="entry name" value="IBN_N"/>
    <property type="match status" value="1"/>
</dbReference>
<reference evidence="8" key="1">
    <citation type="journal article" date="2020" name="Stud. Mycol.">
        <title>101 Dothideomycetes genomes: a test case for predicting lifestyles and emergence of pathogens.</title>
        <authorList>
            <person name="Haridas S."/>
            <person name="Albert R."/>
            <person name="Binder M."/>
            <person name="Bloem J."/>
            <person name="Labutti K."/>
            <person name="Salamov A."/>
            <person name="Andreopoulos B."/>
            <person name="Baker S."/>
            <person name="Barry K."/>
            <person name="Bills G."/>
            <person name="Bluhm B."/>
            <person name="Cannon C."/>
            <person name="Castanera R."/>
            <person name="Culley D."/>
            <person name="Daum C."/>
            <person name="Ezra D."/>
            <person name="Gonzalez J."/>
            <person name="Henrissat B."/>
            <person name="Kuo A."/>
            <person name="Liang C."/>
            <person name="Lipzen A."/>
            <person name="Lutzoni F."/>
            <person name="Magnuson J."/>
            <person name="Mondo S."/>
            <person name="Nolan M."/>
            <person name="Ohm R."/>
            <person name="Pangilinan J."/>
            <person name="Park H.-J."/>
            <person name="Ramirez L."/>
            <person name="Alfaro M."/>
            <person name="Sun H."/>
            <person name="Tritt A."/>
            <person name="Yoshinaga Y."/>
            <person name="Zwiers L.-H."/>
            <person name="Turgeon B."/>
            <person name="Goodwin S."/>
            <person name="Spatafora J."/>
            <person name="Crous P."/>
            <person name="Grigoriev I."/>
        </authorList>
    </citation>
    <scope>NUCLEOTIDE SEQUENCE</scope>
    <source>
        <strain evidence="8">CBS 260.36</strain>
    </source>
</reference>
<evidence type="ECO:0000256" key="6">
    <source>
        <dbReference type="SAM" id="MobiDB-lite"/>
    </source>
</evidence>
<dbReference type="Gene3D" id="1.25.10.10">
    <property type="entry name" value="Leucine-rich Repeat Variant"/>
    <property type="match status" value="2"/>
</dbReference>